<feature type="domain" description="RdRp catalytic" evidence="18">
    <location>
        <begin position="2290"/>
        <end position="2403"/>
    </location>
</feature>
<evidence type="ECO:0000313" key="21">
    <source>
        <dbReference type="EMBL" id="QHA33793.1"/>
    </source>
</evidence>
<dbReference type="Gene3D" id="3.90.70.80">
    <property type="match status" value="1"/>
</dbReference>
<keyword evidence="12" id="KW-0067">ATP-binding</keyword>
<evidence type="ECO:0000313" key="22">
    <source>
        <dbReference type="EMBL" id="QHA33797.1"/>
    </source>
</evidence>
<name>A0A6B9KNA1_9VIRU</name>
<dbReference type="PROSITE" id="PS50507">
    <property type="entry name" value="RDRP_SSRNA_POS"/>
    <property type="match status" value="1"/>
</dbReference>
<keyword evidence="14" id="KW-0693">Viral RNA replication</keyword>
<dbReference type="SUPFAM" id="SSF56672">
    <property type="entry name" value="DNA/RNA polymerases"/>
    <property type="match status" value="1"/>
</dbReference>
<feature type="compositionally biased region" description="Polar residues" evidence="17">
    <location>
        <begin position="1428"/>
        <end position="1437"/>
    </location>
</feature>
<feature type="domain" description="Alphavirus-like MT" evidence="20">
    <location>
        <begin position="189"/>
        <end position="406"/>
    </location>
</feature>
<feature type="compositionally biased region" description="Basic and acidic residues" evidence="17">
    <location>
        <begin position="1027"/>
        <end position="1077"/>
    </location>
</feature>
<evidence type="ECO:0000256" key="9">
    <source>
        <dbReference type="ARBA" id="ARBA00022741"/>
    </source>
</evidence>
<dbReference type="GO" id="GO:0006370">
    <property type="term" value="P:7-methylguanosine mRNA capping"/>
    <property type="evidence" value="ECO:0007669"/>
    <property type="project" value="UniProtKB-KW"/>
</dbReference>
<dbReference type="GO" id="GO:0039694">
    <property type="term" value="P:viral RNA genome replication"/>
    <property type="evidence" value="ECO:0007669"/>
    <property type="project" value="InterPro"/>
</dbReference>
<dbReference type="InterPro" id="IPR002877">
    <property type="entry name" value="RNA_MeTrfase_FtsJ_dom"/>
</dbReference>
<feature type="compositionally biased region" description="Polar residues" evidence="17">
    <location>
        <begin position="1093"/>
        <end position="1104"/>
    </location>
</feature>
<feature type="region of interest" description="Disordered" evidence="17">
    <location>
        <begin position="926"/>
        <end position="958"/>
    </location>
</feature>
<keyword evidence="15" id="KW-0506">mRNA capping</keyword>
<feature type="compositionally biased region" description="Basic and acidic residues" evidence="17">
    <location>
        <begin position="1362"/>
        <end position="1386"/>
    </location>
</feature>
<keyword evidence="5" id="KW-1048">Host nucleus</keyword>
<dbReference type="GO" id="GO:0016567">
    <property type="term" value="P:protein ubiquitination"/>
    <property type="evidence" value="ECO:0007669"/>
    <property type="project" value="InterPro"/>
</dbReference>
<dbReference type="GO" id="GO:0003724">
    <property type="term" value="F:RNA helicase activity"/>
    <property type="evidence" value="ECO:0007669"/>
    <property type="project" value="UniProtKB-EC"/>
</dbReference>
<evidence type="ECO:0000256" key="11">
    <source>
        <dbReference type="ARBA" id="ARBA00022806"/>
    </source>
</evidence>
<evidence type="ECO:0000256" key="10">
    <source>
        <dbReference type="ARBA" id="ARBA00022801"/>
    </source>
</evidence>
<feature type="domain" description="(+)RNA virus helicase C-terminal" evidence="19">
    <location>
        <begin position="1693"/>
        <end position="1995"/>
    </location>
</feature>
<keyword evidence="9" id="KW-0547">Nucleotide-binding</keyword>
<feature type="compositionally biased region" description="Polar residues" evidence="17">
    <location>
        <begin position="1017"/>
        <end position="1026"/>
    </location>
</feature>
<dbReference type="Pfam" id="PF00978">
    <property type="entry name" value="RdRP_2"/>
    <property type="match status" value="1"/>
</dbReference>
<evidence type="ECO:0000256" key="1">
    <source>
        <dbReference type="ARBA" id="ARBA00004147"/>
    </source>
</evidence>
<dbReference type="Pfam" id="PF01728">
    <property type="entry name" value="FtsJ"/>
    <property type="match status" value="1"/>
</dbReference>
<reference evidence="21" key="1">
    <citation type="submission" date="2019-11" db="EMBL/GenBank/DDBJ databases">
        <authorList>
            <person name="Nitsche A."/>
            <person name="Hankeln T."/>
            <person name="Acosta O."/>
            <person name="Velez I.D."/>
            <person name="Schiemann D.J."/>
        </authorList>
    </citation>
    <scope>NUCLEOTIDE SEQUENCE</scope>
    <source>
        <strain evidence="21">Psal 1766-2</strain>
        <strain evidence="22">Psal 1772-3</strain>
    </source>
</reference>
<evidence type="ECO:0000256" key="7">
    <source>
        <dbReference type="ARBA" id="ARBA00022679"/>
    </source>
</evidence>
<comment type="subcellular location">
    <subcellularLocation>
        <location evidence="2">Host endomembrane system</location>
        <topology evidence="2">Peripheral membrane protein</topology>
    </subcellularLocation>
    <subcellularLocation>
        <location evidence="1">Host nucleus</location>
    </subcellularLocation>
</comment>
<dbReference type="InterPro" id="IPR007094">
    <property type="entry name" value="RNA-dir_pol_PSvirus"/>
</dbReference>
<evidence type="ECO:0000256" key="4">
    <source>
        <dbReference type="ARBA" id="ARBA00022484"/>
    </source>
</evidence>
<keyword evidence="4" id="KW-0696">RNA-directed RNA polymerase</keyword>
<dbReference type="EMBL" id="MN661129">
    <property type="protein sequence ID" value="QHA33793.1"/>
    <property type="molecule type" value="Genomic_RNA"/>
</dbReference>
<dbReference type="Pfam" id="PF01443">
    <property type="entry name" value="Viral_helicase1"/>
    <property type="match status" value="1"/>
</dbReference>
<dbReference type="InterPro" id="IPR029063">
    <property type="entry name" value="SAM-dependent_MTases_sf"/>
</dbReference>
<dbReference type="GO" id="GO:0016556">
    <property type="term" value="P:mRNA modification"/>
    <property type="evidence" value="ECO:0007669"/>
    <property type="project" value="InterPro"/>
</dbReference>
<dbReference type="GO" id="GO:0061630">
    <property type="term" value="F:ubiquitin protein ligase activity"/>
    <property type="evidence" value="ECO:0007669"/>
    <property type="project" value="InterPro"/>
</dbReference>
<keyword evidence="6" id="KW-0507">mRNA processing</keyword>
<dbReference type="GO" id="GO:0033645">
    <property type="term" value="C:host cell endomembrane system"/>
    <property type="evidence" value="ECO:0007669"/>
    <property type="project" value="UniProtKB-SubCell"/>
</dbReference>
<dbReference type="GO" id="GO:0032259">
    <property type="term" value="P:methylation"/>
    <property type="evidence" value="ECO:0007669"/>
    <property type="project" value="InterPro"/>
</dbReference>
<accession>A0A6B9KNA1</accession>
<keyword evidence="7" id="KW-0808">Transferase</keyword>
<evidence type="ECO:0000256" key="5">
    <source>
        <dbReference type="ARBA" id="ARBA00022562"/>
    </source>
</evidence>
<comment type="catalytic activity">
    <reaction evidence="16">
        <text>ATP + H2O = ADP + phosphate + H(+)</text>
        <dbReference type="Rhea" id="RHEA:13065"/>
        <dbReference type="ChEBI" id="CHEBI:15377"/>
        <dbReference type="ChEBI" id="CHEBI:15378"/>
        <dbReference type="ChEBI" id="CHEBI:30616"/>
        <dbReference type="ChEBI" id="CHEBI:43474"/>
        <dbReference type="ChEBI" id="CHEBI:456216"/>
        <dbReference type="EC" id="3.6.4.13"/>
    </reaction>
</comment>
<dbReference type="InterPro" id="IPR043502">
    <property type="entry name" value="DNA/RNA_pol_sf"/>
</dbReference>
<evidence type="ECO:0000256" key="8">
    <source>
        <dbReference type="ARBA" id="ARBA00022695"/>
    </source>
</evidence>
<keyword evidence="13" id="KW-0694">RNA-binding</keyword>
<dbReference type="Gene3D" id="3.40.50.150">
    <property type="entry name" value="Vaccinia Virus protein VP39"/>
    <property type="match status" value="1"/>
</dbReference>
<evidence type="ECO:0000259" key="18">
    <source>
        <dbReference type="PROSITE" id="PS50507"/>
    </source>
</evidence>
<keyword evidence="11" id="KW-0347">Helicase</keyword>
<dbReference type="InterPro" id="IPR033489">
    <property type="entry name" value="RBBP6"/>
</dbReference>
<dbReference type="Gene3D" id="3.40.50.300">
    <property type="entry name" value="P-loop containing nucleotide triphosphate hydrolases"/>
    <property type="match status" value="2"/>
</dbReference>
<evidence type="ECO:0000259" key="20">
    <source>
        <dbReference type="PROSITE" id="PS51743"/>
    </source>
</evidence>
<evidence type="ECO:0000256" key="13">
    <source>
        <dbReference type="ARBA" id="ARBA00022884"/>
    </source>
</evidence>
<feature type="compositionally biased region" description="Basic and acidic residues" evidence="17">
    <location>
        <begin position="1003"/>
        <end position="1016"/>
    </location>
</feature>
<evidence type="ECO:0000256" key="15">
    <source>
        <dbReference type="ARBA" id="ARBA00023042"/>
    </source>
</evidence>
<sequence length="2539" mass="289405">MAYMENMGYCYLGLVEDLGAQMGWTRESIDTARGYMVEALGSYPAVPALIDYLIKHFSYAYKMRVYHCDHRTGFILHYPSSHMGTMDLADFITYYAIFKDFAIGADRAVYIDGTKVMQQLGINTGELVKRALNQLVPGDAIADLATSAVVSQIDKAMDTHKNDRVIRLPFMPSLEIRHILETSYDHYTLKFEGGTTQHAYAAASREIETEWVLDRIRYRNDNPPGEPWDAHFVDVGGNWITHFDKGRKYVHSCTPLLGANDAKRSSDRRHRLQSREAVTNTQLQILKNVNDKFTTDCNPLFCLRKGQDCNVKARYCVFIHSVYDMSNKDIANIMDAHDSLVGYGTFIFSPEILIRLDVGSKGHIPVYNVNWEIEVSPNMKKQIRFSFQNDSSYNYVHNLKNFVDFAVHKHLVSDKGNSYMVEMLNNVNGTQYFKITKLVVAAPADELITHSWWLDEDDRVTVTYYILDPNYHKYGRRKLQRKTMTVNVEYLTALMQYATRANDAKFTIADLFNYACSLASRVIINGTVVTSRSNDFTKDINYQLLELVQFVFVRTYEKKYENGLVIQEVLDKVKRDRKLSILRLLYDTIFNKLKEFVKDIFYGVFDFLLGSLIYKTYDYAYGITNGELRFTTLIKATSSADNIVGTGTAYVDNVIDCCSLTFTEEELYNKLSGGAADMAVAVGRATCAEEGDLIREVVLGDGHCQFHAINAVFGKKHKDGLAFRRHLVTTGKNGVPAVIKDENAWGDEDSLEYVARTYGVRFCVHIDPKVGINVERFRLFGSTGKFYHLEYSGNHYNALLKPEDINPDKDEPLFLGTEGGSPLSVPGQLLAFLGDPKLVKQALFDLYKQPFSESFVRTIETRLTALKNLSKYTDTLKPFVAAAVQSQCKQVMSKYNEIQNKSQLLNILSQRKLTIKSGKNIFEHAPIKLHGPGTPNNNIGDRYTELSGKSPLPGPEGYQKMSEEIYMLETREIIAQLIDKAGKPARFRSAVGKVTKENLKKQLEKNKEENDADSKLKGNTQTSDNKNNQESDKKKQESDNKKKNSEANKNKNKDQNKDQNKPRDLDDNKSKGLDDNKSVSSFTTRSSQRKTDNGSLVSETSQMSSTYDNIKAIRQEIKALPDNIYDLCIPAFKPAFTGCLNRSQAKLRNVLSQTGIKAESALDLCSGPGGFVMELSGCCKKVYAVFYGKAEKGALMSKKISGLANVELLKINADNDLLQSDFKTEFAKRDIQVELVTADGCIHDDMTIDPEGDNQLLITQECSIGVTALRPGGSMIVKFFDLCSTASRNLVKNVAVNFESVEFIRSDYSSKIGGEIYVCFINRVTGYDFAVNSQVTSKLRRFVSTNNRNIFKNLNDLRGDMYKKKSEEDRKTSENREKTQKEKDTLEWVNKSFEEQDQNEQEKNEQTTQPINTDTISSDASSDDHVSKVTSTLSNKPPTKDVSNVRGFLAEKFQSKYVGVINATDSLPGIGAVAIPGSKFEVIKLTQYHLVVHYSELVDVVNWFEQNIEKNITVNVLNPKELKFPSVNKHSFLSYKDKRLPSATHSEISSDREKNWAKTGAYGKMWGRMDGTYEVSRIPSRQVYCRNAVRERIESWSVSKNEIRARYDSFYKKIMSMAPRQNLPEKVRAVRELFNQNPEDYGLIKDRKYVIYPSDAEFYEKGYDGKEFINLKFKHKDCLQLADSVPYGYILVGKSTKLMQDDRLFSCTKDLEPLEMYIPSITLRSGVPGCGKTKRIIDSVTENDFIVTSTRENKDDIISRCEKMKKRTKTIHSLIINKDNVNVEVNKLYIDEALMSHAGEIMIAINVLRPTEVIMSGDEQQIPYINRLPFMESRCSDATRICNNMCYDNQSYRVPRDVAFLFTKSYRSGFITTKEVMRSMDYKLVNSPDTIPVGEQVLVFKQTEKNPLRLLGHVVSTVHEYQGKQAETIYMYRDSIYPLDPIYRSAPHILVALTRHSKKLVYYTRIRDEITALIDKAKQFTEQDLRDKLAGGGSNGMMVENFRYAETDYGKLLKYGMSYDVPRYQMVKDVAEERRVRFTRNAFKRAPASVPALQTWFDHVLPGVSTVDKTHDNYLIHNDPLSINVAGKLSIDMTKAIPKPKTFDMMRPNLRTSMGLERIRSLRESLLAYVKRNDAVPPAQAPVDPTAMVNMMIELFKGFFDQEKLNNVASFPINLTSESIYKWSKAQDRPVDLDMDEYLTEVNLSVYDFMIKPRAKPDLTPDSYKNYPALQTIASQPLKYNQLLCPIIKDLKEKILTCLLPKFKIFSDVTIDEFAGVMNSLYPLGFDNGSKIYEFDVSKYDKSQDELALLFDAAVMRMFGISEEVIQLWISMHTVTELVDYKNGMKARVVYQRKSGDPFTFLGNTVFLMGCVSLVVPLQHIEFAAFGGDDQVIVTKFDIDLTSVMMFENTFNLEVKLFERRYGYFCSKFLIYSNGRWYFLPDLLKTITKFGRHDLRNPDHVEEYRVSMCDLLSVYNDTSLVPVFNEAFNERYPSPIIDHSHVISLVLELVRSRDNFSKLYYTKAGDKLCMDPSRPDIIK</sequence>
<evidence type="ECO:0000256" key="14">
    <source>
        <dbReference type="ARBA" id="ARBA00022953"/>
    </source>
</evidence>
<dbReference type="GO" id="GO:0008174">
    <property type="term" value="F:mRNA methyltransferase activity"/>
    <property type="evidence" value="ECO:0007669"/>
    <property type="project" value="UniProtKB-UniRule"/>
</dbReference>
<organism evidence="21">
    <name type="scientific">Atrato Virga-like virus 7</name>
    <dbReference type="NCBI Taxonomy" id="2689346"/>
    <lineage>
        <taxon>Viruses</taxon>
        <taxon>Riboviria</taxon>
        <taxon>Orthornavirae</taxon>
        <taxon>Kitrinoviricota</taxon>
        <taxon>Alsuviricetes</taxon>
        <taxon>Martellivirales</taxon>
        <taxon>Virgaviridae</taxon>
    </lineage>
</organism>
<keyword evidence="10" id="KW-0378">Hydrolase</keyword>
<feature type="region of interest" description="Disordered" evidence="17">
    <location>
        <begin position="1003"/>
        <end position="1104"/>
    </location>
</feature>
<evidence type="ECO:0000256" key="12">
    <source>
        <dbReference type="ARBA" id="ARBA00022840"/>
    </source>
</evidence>
<dbReference type="InterPro" id="IPR027351">
    <property type="entry name" value="(+)RNA_virus_helicase_core_dom"/>
</dbReference>
<dbReference type="GO" id="GO:0042025">
    <property type="term" value="C:host cell nucleus"/>
    <property type="evidence" value="ECO:0007669"/>
    <property type="project" value="UniProtKB-SubCell"/>
</dbReference>
<dbReference type="CDD" id="cd02440">
    <property type="entry name" value="AdoMet_MTases"/>
    <property type="match status" value="1"/>
</dbReference>
<dbReference type="PROSITE" id="PS51657">
    <property type="entry name" value="PSRV_HELICASE"/>
    <property type="match status" value="1"/>
</dbReference>
<dbReference type="EMBL" id="MN661130">
    <property type="protein sequence ID" value="QHA33797.1"/>
    <property type="molecule type" value="Genomic_RNA"/>
</dbReference>
<dbReference type="GO" id="GO:0006511">
    <property type="term" value="P:ubiquitin-dependent protein catabolic process"/>
    <property type="evidence" value="ECO:0007669"/>
    <property type="project" value="TreeGrafter"/>
</dbReference>
<evidence type="ECO:0000256" key="2">
    <source>
        <dbReference type="ARBA" id="ARBA00004531"/>
    </source>
</evidence>
<dbReference type="SUPFAM" id="SSF53335">
    <property type="entry name" value="S-adenosyl-L-methionine-dependent methyltransferases"/>
    <property type="match status" value="1"/>
</dbReference>
<dbReference type="PANTHER" id="PTHR15439">
    <property type="entry name" value="RETINOBLASTOMA-BINDING PROTEIN 6"/>
    <property type="match status" value="1"/>
</dbReference>
<evidence type="ECO:0000259" key="19">
    <source>
        <dbReference type="PROSITE" id="PS51657"/>
    </source>
</evidence>
<evidence type="ECO:0000256" key="16">
    <source>
        <dbReference type="ARBA" id="ARBA00047984"/>
    </source>
</evidence>
<dbReference type="InterPro" id="IPR002588">
    <property type="entry name" value="Alphavirus-like_MT_dom"/>
</dbReference>
<dbReference type="PANTHER" id="PTHR15439:SF0">
    <property type="entry name" value="CELL DIVISION CYCLE AND APOPTOSIS REGULATOR PROTEIN 1-RELATED"/>
    <property type="match status" value="1"/>
</dbReference>
<dbReference type="GO" id="GO:0016787">
    <property type="term" value="F:hydrolase activity"/>
    <property type="evidence" value="ECO:0007669"/>
    <property type="project" value="UniProtKB-KW"/>
</dbReference>
<dbReference type="Pfam" id="PF01660">
    <property type="entry name" value="Vmethyltransf"/>
    <property type="match status" value="1"/>
</dbReference>
<dbReference type="GO" id="GO:0006351">
    <property type="term" value="P:DNA-templated transcription"/>
    <property type="evidence" value="ECO:0007669"/>
    <property type="project" value="InterPro"/>
</dbReference>
<feature type="region of interest" description="Disordered" evidence="17">
    <location>
        <begin position="1362"/>
        <end position="1440"/>
    </location>
</feature>
<dbReference type="GO" id="GO:0005524">
    <property type="term" value="F:ATP binding"/>
    <property type="evidence" value="ECO:0007669"/>
    <property type="project" value="UniProtKB-KW"/>
</dbReference>
<evidence type="ECO:0000256" key="3">
    <source>
        <dbReference type="ARBA" id="ARBA00013540"/>
    </source>
</evidence>
<dbReference type="GO" id="GO:0003723">
    <property type="term" value="F:RNA binding"/>
    <property type="evidence" value="ECO:0007669"/>
    <property type="project" value="UniProtKB-KW"/>
</dbReference>
<proteinExistence type="predicted"/>
<evidence type="ECO:0000256" key="6">
    <source>
        <dbReference type="ARBA" id="ARBA00022664"/>
    </source>
</evidence>
<evidence type="ECO:0000256" key="17">
    <source>
        <dbReference type="SAM" id="MobiDB-lite"/>
    </source>
</evidence>
<dbReference type="PROSITE" id="PS51743">
    <property type="entry name" value="ALPHAVIRUS_MT"/>
    <property type="match status" value="1"/>
</dbReference>
<dbReference type="InterPro" id="IPR001788">
    <property type="entry name" value="RNA-dep_RNA_pol_alsuvir"/>
</dbReference>
<keyword evidence="8" id="KW-0548">Nucleotidyltransferase</keyword>
<dbReference type="GO" id="GO:0003968">
    <property type="term" value="F:RNA-directed RNA polymerase activity"/>
    <property type="evidence" value="ECO:0007669"/>
    <property type="project" value="UniProtKB-KW"/>
</dbReference>
<protein>
    <recommendedName>
        <fullName evidence="3">Replicase large subunit</fullName>
    </recommendedName>
</protein>
<feature type="compositionally biased region" description="Low complexity" evidence="17">
    <location>
        <begin position="1406"/>
        <end position="1420"/>
    </location>
</feature>
<dbReference type="InterPro" id="IPR027417">
    <property type="entry name" value="P-loop_NTPase"/>
</dbReference>